<evidence type="ECO:0000313" key="10">
    <source>
        <dbReference type="EMBL" id="KAA8897073.1"/>
    </source>
</evidence>
<feature type="transmembrane region" description="Helical" evidence="8">
    <location>
        <begin position="168"/>
        <end position="189"/>
    </location>
</feature>
<dbReference type="EMBL" id="VXIS01000203">
    <property type="protein sequence ID" value="KAA8897073.1"/>
    <property type="molecule type" value="Genomic_DNA"/>
</dbReference>
<keyword evidence="5" id="KW-0406">Ion transport</keyword>
<keyword evidence="2" id="KW-0813">Transport</keyword>
<feature type="transmembrane region" description="Helical" evidence="8">
    <location>
        <begin position="349"/>
        <end position="371"/>
    </location>
</feature>
<dbReference type="Gene3D" id="1.20.1530.20">
    <property type="match status" value="1"/>
</dbReference>
<dbReference type="InterPro" id="IPR050794">
    <property type="entry name" value="CPA2_transporter"/>
</dbReference>
<comment type="caution">
    <text evidence="10">The sequence shown here is derived from an EMBL/GenBank/DDBJ whole genome shotgun (WGS) entry which is preliminary data.</text>
</comment>
<evidence type="ECO:0000256" key="6">
    <source>
        <dbReference type="ARBA" id="ARBA00023136"/>
    </source>
</evidence>
<feature type="transmembrane region" description="Helical" evidence="8">
    <location>
        <begin position="321"/>
        <end position="337"/>
    </location>
</feature>
<feature type="transmembrane region" description="Helical" evidence="8">
    <location>
        <begin position="275"/>
        <end position="301"/>
    </location>
</feature>
<feature type="transmembrane region" description="Helical" evidence="8">
    <location>
        <begin position="232"/>
        <end position="254"/>
    </location>
</feature>
<evidence type="ECO:0000256" key="5">
    <source>
        <dbReference type="ARBA" id="ARBA00023065"/>
    </source>
</evidence>
<feature type="transmembrane region" description="Helical" evidence="8">
    <location>
        <begin position="34"/>
        <end position="51"/>
    </location>
</feature>
<feature type="region of interest" description="Disordered" evidence="7">
    <location>
        <begin position="524"/>
        <end position="545"/>
    </location>
</feature>
<evidence type="ECO:0000259" key="9">
    <source>
        <dbReference type="Pfam" id="PF00999"/>
    </source>
</evidence>
<feature type="transmembrane region" description="Helical" evidence="8">
    <location>
        <begin position="127"/>
        <end position="148"/>
    </location>
</feature>
<dbReference type="GO" id="GO:1902600">
    <property type="term" value="P:proton transmembrane transport"/>
    <property type="evidence" value="ECO:0007669"/>
    <property type="project" value="InterPro"/>
</dbReference>
<dbReference type="OrthoDB" id="2687058at2759"/>
<evidence type="ECO:0000256" key="3">
    <source>
        <dbReference type="ARBA" id="ARBA00022692"/>
    </source>
</evidence>
<proteinExistence type="predicted"/>
<dbReference type="Pfam" id="PF00999">
    <property type="entry name" value="Na_H_Exchanger"/>
    <property type="match status" value="1"/>
</dbReference>
<dbReference type="InParanoid" id="A0A5J5EN33"/>
<feature type="transmembrane region" description="Helical" evidence="8">
    <location>
        <begin position="416"/>
        <end position="436"/>
    </location>
</feature>
<evidence type="ECO:0000256" key="1">
    <source>
        <dbReference type="ARBA" id="ARBA00004141"/>
    </source>
</evidence>
<reference evidence="10 11" key="1">
    <citation type="submission" date="2019-09" db="EMBL/GenBank/DDBJ databases">
        <title>Draft genome of the ectomycorrhizal ascomycete Sphaerosporella brunnea.</title>
        <authorList>
            <consortium name="DOE Joint Genome Institute"/>
            <person name="Benucci G.M."/>
            <person name="Marozzi G."/>
            <person name="Antonielli L."/>
            <person name="Sanchez S."/>
            <person name="Marco P."/>
            <person name="Wang X."/>
            <person name="Falini L.B."/>
            <person name="Barry K."/>
            <person name="Haridas S."/>
            <person name="Lipzen A."/>
            <person name="Labutti K."/>
            <person name="Grigoriev I.V."/>
            <person name="Murat C."/>
            <person name="Martin F."/>
            <person name="Albertini E."/>
            <person name="Donnini D."/>
            <person name="Bonito G."/>
        </authorList>
    </citation>
    <scope>NUCLEOTIDE SEQUENCE [LARGE SCALE GENOMIC DNA]</scope>
    <source>
        <strain evidence="10 11">Sb_GMNB300</strain>
    </source>
</reference>
<keyword evidence="4 8" id="KW-1133">Transmembrane helix</keyword>
<feature type="domain" description="Cation/H+ exchanger transmembrane" evidence="9">
    <location>
        <begin position="49"/>
        <end position="433"/>
    </location>
</feature>
<dbReference type="Proteomes" id="UP000326924">
    <property type="component" value="Unassembled WGS sequence"/>
</dbReference>
<keyword evidence="6 8" id="KW-0472">Membrane</keyword>
<feature type="transmembrane region" description="Helical" evidence="8">
    <location>
        <begin position="63"/>
        <end position="81"/>
    </location>
</feature>
<organism evidence="10 11">
    <name type="scientific">Sphaerosporella brunnea</name>
    <dbReference type="NCBI Taxonomy" id="1250544"/>
    <lineage>
        <taxon>Eukaryota</taxon>
        <taxon>Fungi</taxon>
        <taxon>Dikarya</taxon>
        <taxon>Ascomycota</taxon>
        <taxon>Pezizomycotina</taxon>
        <taxon>Pezizomycetes</taxon>
        <taxon>Pezizales</taxon>
        <taxon>Pyronemataceae</taxon>
        <taxon>Sphaerosporella</taxon>
    </lineage>
</organism>
<evidence type="ECO:0000256" key="7">
    <source>
        <dbReference type="SAM" id="MobiDB-lite"/>
    </source>
</evidence>
<gene>
    <name evidence="10" type="ORF">FN846DRAFT_910484</name>
</gene>
<feature type="transmembrane region" description="Helical" evidence="8">
    <location>
        <begin position="201"/>
        <end position="226"/>
    </location>
</feature>
<evidence type="ECO:0000256" key="8">
    <source>
        <dbReference type="SAM" id="Phobius"/>
    </source>
</evidence>
<dbReference type="FunCoup" id="A0A5J5EN33">
    <property type="interactions" value="172"/>
</dbReference>
<name>A0A5J5EN33_9PEZI</name>
<dbReference type="GO" id="GO:0015297">
    <property type="term" value="F:antiporter activity"/>
    <property type="evidence" value="ECO:0007669"/>
    <property type="project" value="InterPro"/>
</dbReference>
<evidence type="ECO:0000256" key="2">
    <source>
        <dbReference type="ARBA" id="ARBA00022448"/>
    </source>
</evidence>
<comment type="subcellular location">
    <subcellularLocation>
        <location evidence="1">Membrane</location>
        <topology evidence="1">Multi-pass membrane protein</topology>
    </subcellularLocation>
</comment>
<dbReference type="InterPro" id="IPR006153">
    <property type="entry name" value="Cation/H_exchanger_TM"/>
</dbReference>
<dbReference type="InterPro" id="IPR038770">
    <property type="entry name" value="Na+/solute_symporter_sf"/>
</dbReference>
<dbReference type="PANTHER" id="PTHR32468">
    <property type="entry name" value="CATION/H + ANTIPORTER"/>
    <property type="match status" value="1"/>
</dbReference>
<keyword evidence="3 8" id="KW-0812">Transmembrane</keyword>
<dbReference type="AlphaFoldDB" id="A0A5J5EN33"/>
<protein>
    <submittedName>
        <fullName evidence="10">Sodium/hydrogen exchanger family-domain-containing protein</fullName>
    </submittedName>
</protein>
<dbReference type="PANTHER" id="PTHR32468:SF0">
    <property type="entry name" value="K(+)_H(+) ANTIPORTER 1"/>
    <property type="match status" value="1"/>
</dbReference>
<feature type="transmembrane region" description="Helical" evidence="8">
    <location>
        <begin position="383"/>
        <end position="404"/>
    </location>
</feature>
<evidence type="ECO:0000313" key="11">
    <source>
        <dbReference type="Proteomes" id="UP000326924"/>
    </source>
</evidence>
<evidence type="ECO:0000256" key="4">
    <source>
        <dbReference type="ARBA" id="ARBA00022989"/>
    </source>
</evidence>
<sequence length="934" mass="100222">MAGGGTANTSSGVPNQAGILEGANPSHYNAADPIVLFIIQAAIIIVACHLLHWPLSMLRQPRVIAEVIGGIVLGPTVLGRIPGYMNAIFPAASMPVLSMAANLGLVLFLFLVGLEVNMRILFRNWKVAVYVGALGMIIPFGLGSALAYGLYHTFRVADEARHIDFGVYLLFIGVAMAITAFPVLARILTELKLLQTDVGTIVLSAGVANDVVGWILLALTVALVNAGTGLTALYVLLVCVGYVLFLIYLVRPAFLWLLRRDGSLKNGPSQSMMGLTLLMVLASAFFTNIIGVHAIFGGFLIGLICPHEGGFAVKLAEKVEDLVTVLFLPLYFALSGLKTNIGLLDSGTVWGYVFAVLAVAFFGKVAGGTLAARACGMVWRESFTIGVLMSCKGLVELIVLNIGLSAGILSIRVFTIFVVMALITTFATTPLVTWLYPPEYQKKIAAWKRGEIDWEGNPLRPEDGDSSADTVQLEKSQAARISKVTVLLRMENLPGIFAFVDLLGGKAVPKPKIHKAKALQSVTIEEEGPAPRPKSSVPPTKRPLEVHGERLVELTQRTSAVMQVAEVDELQEKDVVVNVFRTFGSFHNVAVSAAMSIAPQDSFAEVITSKASSQVSDLLLIPWTESGAISESDEAATYSPDNKFMSHQHNQFIANVLARTTCSTAIMVNRGFGLDRLPQLHRSSSLHSMHSRKHDYAHVFSPISDPSHHIFFPFFGGIDDRVALRFVLQLATNINVTATIVQVIYSPDAADPGLEFPAATARRDLPRNLSLSHIPTLAGVESATSSTSLVTAADADGSFFQSMQDSLPRGLQNRVVFETVKTPQPLRYVIGKARTEVGQSAGNAGDLIVLGRGLKTSAPPIRAELVEVLEALGVPSGTGTESRRCLGDVAEACIVANVKASLIVFQAGGRMLERELGGQSISQGVYDKDVEVMF</sequence>
<dbReference type="GO" id="GO:0016020">
    <property type="term" value="C:membrane"/>
    <property type="evidence" value="ECO:0007669"/>
    <property type="project" value="UniProtKB-SubCell"/>
</dbReference>
<keyword evidence="11" id="KW-1185">Reference proteome</keyword>
<feature type="transmembrane region" description="Helical" evidence="8">
    <location>
        <begin position="87"/>
        <end position="115"/>
    </location>
</feature>
<accession>A0A5J5EN33</accession>